<evidence type="ECO:0000256" key="1">
    <source>
        <dbReference type="ARBA" id="ARBA00022485"/>
    </source>
</evidence>
<dbReference type="InterPro" id="IPR058240">
    <property type="entry name" value="rSAM_sf"/>
</dbReference>
<dbReference type="SUPFAM" id="SSF102114">
    <property type="entry name" value="Radical SAM enzymes"/>
    <property type="match status" value="1"/>
</dbReference>
<keyword evidence="3" id="KW-0479">Metal-binding</keyword>
<feature type="domain" description="Radical SAM core" evidence="8">
    <location>
        <begin position="15"/>
        <end position="205"/>
    </location>
</feature>
<keyword evidence="5" id="KW-0408">Iron</keyword>
<name>T1CEA1_9ZZZZ</name>
<comment type="caution">
    <text evidence="9">The sequence shown here is derived from an EMBL/GenBank/DDBJ whole genome shotgun (WGS) entry which is preliminary data.</text>
</comment>
<sequence>MLLTERFHSIQGEGKYVGIPMYFVRTNLCNLRCRWCDSIYTFSGGKELPLDLLLIDVKLSWEKWVCFTGGEPMLQREAIKFMEECQKLGKKVLLETGGSIDLKNVVKLSDTFIDMDIKTPSSEEQSSLFIKNLECLREQDYVKFVISDIEDYNYAMDFVRSWKYKCEIVFQPAWGVDLKWLVELVLKDKADVRVMTQIHKIIWGNL</sequence>
<dbReference type="GO" id="GO:0046872">
    <property type="term" value="F:metal ion binding"/>
    <property type="evidence" value="ECO:0007669"/>
    <property type="project" value="UniProtKB-KW"/>
</dbReference>
<evidence type="ECO:0000256" key="4">
    <source>
        <dbReference type="ARBA" id="ARBA00022842"/>
    </source>
</evidence>
<evidence type="ECO:0000256" key="3">
    <source>
        <dbReference type="ARBA" id="ARBA00022723"/>
    </source>
</evidence>
<dbReference type="PIRSF" id="PIRSF000370">
    <property type="entry name" value="QueE"/>
    <property type="match status" value="1"/>
</dbReference>
<dbReference type="PROSITE" id="PS51918">
    <property type="entry name" value="RADICAL_SAM"/>
    <property type="match status" value="1"/>
</dbReference>
<keyword evidence="1" id="KW-0004">4Fe-4S</keyword>
<accession>T1CEA1</accession>
<dbReference type="Gene3D" id="3.20.20.70">
    <property type="entry name" value="Aldolase class I"/>
    <property type="match status" value="1"/>
</dbReference>
<dbReference type="InterPro" id="IPR007197">
    <property type="entry name" value="rSAM"/>
</dbReference>
<dbReference type="GO" id="GO:0051539">
    <property type="term" value="F:4 iron, 4 sulfur cluster binding"/>
    <property type="evidence" value="ECO:0007669"/>
    <property type="project" value="UniProtKB-KW"/>
</dbReference>
<evidence type="ECO:0000256" key="2">
    <source>
        <dbReference type="ARBA" id="ARBA00022691"/>
    </source>
</evidence>
<dbReference type="HAMAP" id="MF_00917">
    <property type="entry name" value="QueE"/>
    <property type="match status" value="1"/>
</dbReference>
<dbReference type="InterPro" id="IPR024924">
    <property type="entry name" value="7-CO-7-deazaguanine_synth-like"/>
</dbReference>
<gene>
    <name evidence="9" type="ORF">B1A_01474</name>
</gene>
<feature type="non-terminal residue" evidence="9">
    <location>
        <position position="206"/>
    </location>
</feature>
<evidence type="ECO:0000256" key="5">
    <source>
        <dbReference type="ARBA" id="ARBA00023004"/>
    </source>
</evidence>
<dbReference type="CDD" id="cd01335">
    <property type="entry name" value="Radical_SAM"/>
    <property type="match status" value="1"/>
</dbReference>
<reference evidence="9" key="2">
    <citation type="journal article" date="2014" name="ISME J.">
        <title>Microbial stratification in low pH oxic and suboxic macroscopic growths along an acid mine drainage.</title>
        <authorList>
            <person name="Mendez-Garcia C."/>
            <person name="Mesa V."/>
            <person name="Sprenger R.R."/>
            <person name="Richter M."/>
            <person name="Diez M.S."/>
            <person name="Solano J."/>
            <person name="Bargiela R."/>
            <person name="Golyshina O.V."/>
            <person name="Manteca A."/>
            <person name="Ramos J.L."/>
            <person name="Gallego J.R."/>
            <person name="Llorente I."/>
            <person name="Martins Dos Santos V.A."/>
            <person name="Jensen O.N."/>
            <person name="Pelaez A.I."/>
            <person name="Sanchez J."/>
            <person name="Ferrer M."/>
        </authorList>
    </citation>
    <scope>NUCLEOTIDE SEQUENCE</scope>
</reference>
<dbReference type="PANTHER" id="PTHR42836">
    <property type="entry name" value="7-CARBOXY-7-DEAZAGUANINE SYNTHASE"/>
    <property type="match status" value="1"/>
</dbReference>
<evidence type="ECO:0000259" key="8">
    <source>
        <dbReference type="PROSITE" id="PS51918"/>
    </source>
</evidence>
<dbReference type="InterPro" id="IPR013785">
    <property type="entry name" value="Aldolase_TIM"/>
</dbReference>
<keyword evidence="6" id="KW-0411">Iron-sulfur</keyword>
<dbReference type="PANTHER" id="PTHR42836:SF1">
    <property type="entry name" value="7-CARBOXY-7-DEAZAGUANINE SYNTHASE"/>
    <property type="match status" value="1"/>
</dbReference>
<organism evidence="9">
    <name type="scientific">mine drainage metagenome</name>
    <dbReference type="NCBI Taxonomy" id="410659"/>
    <lineage>
        <taxon>unclassified sequences</taxon>
        <taxon>metagenomes</taxon>
        <taxon>ecological metagenomes</taxon>
    </lineage>
</organism>
<reference evidence="9" key="1">
    <citation type="submission" date="2013-08" db="EMBL/GenBank/DDBJ databases">
        <authorList>
            <person name="Mendez C."/>
            <person name="Richter M."/>
            <person name="Ferrer M."/>
            <person name="Sanchez J."/>
        </authorList>
    </citation>
    <scope>NUCLEOTIDE SEQUENCE</scope>
</reference>
<keyword evidence="4" id="KW-0460">Magnesium</keyword>
<evidence type="ECO:0000256" key="7">
    <source>
        <dbReference type="ARBA" id="ARBA00023239"/>
    </source>
</evidence>
<keyword evidence="7" id="KW-0456">Lyase</keyword>
<dbReference type="Pfam" id="PF04055">
    <property type="entry name" value="Radical_SAM"/>
    <property type="match status" value="1"/>
</dbReference>
<dbReference type="SFLD" id="SFLDS00029">
    <property type="entry name" value="Radical_SAM"/>
    <property type="match status" value="1"/>
</dbReference>
<protein>
    <submittedName>
        <fullName evidence="9">Radical SAM domain-containing protein</fullName>
    </submittedName>
</protein>
<dbReference type="GO" id="GO:0016829">
    <property type="term" value="F:lyase activity"/>
    <property type="evidence" value="ECO:0007669"/>
    <property type="project" value="UniProtKB-KW"/>
</dbReference>
<proteinExistence type="inferred from homology"/>
<dbReference type="EMBL" id="AUZX01001124">
    <property type="protein sequence ID" value="EQD79883.1"/>
    <property type="molecule type" value="Genomic_DNA"/>
</dbReference>
<evidence type="ECO:0000313" key="9">
    <source>
        <dbReference type="EMBL" id="EQD79883.1"/>
    </source>
</evidence>
<keyword evidence="2" id="KW-0949">S-adenosyl-L-methionine</keyword>
<evidence type="ECO:0000256" key="6">
    <source>
        <dbReference type="ARBA" id="ARBA00023014"/>
    </source>
</evidence>
<dbReference type="AlphaFoldDB" id="T1CEA1"/>